<evidence type="ECO:0000313" key="2">
    <source>
        <dbReference type="Proteomes" id="UP000262210"/>
    </source>
</evidence>
<comment type="caution">
    <text evidence="1">The sequence shown here is derived from an EMBL/GenBank/DDBJ whole genome shotgun (WGS) entry which is preliminary data.</text>
</comment>
<accession>A0A9C7QXS2</accession>
<reference evidence="1 2" key="1">
    <citation type="journal article" date="2018" name="Nat. Biotechnol.">
        <title>A standardized bacterial taxonomy based on genome phylogeny substantially revises the tree of life.</title>
        <authorList>
            <person name="Parks D.H."/>
            <person name="Chuvochina M."/>
            <person name="Waite D.W."/>
            <person name="Rinke C."/>
            <person name="Skarshewski A."/>
            <person name="Chaumeil P.A."/>
            <person name="Hugenholtz P."/>
        </authorList>
    </citation>
    <scope>NUCLEOTIDE SEQUENCE [LARGE SCALE GENOMIC DNA]</scope>
    <source>
        <strain evidence="1">UBA11264</strain>
    </source>
</reference>
<proteinExistence type="predicted"/>
<dbReference type="RefSeq" id="WP_061806781.1">
    <property type="nucleotide sequence ID" value="NZ_CAMIQM010000001.1"/>
</dbReference>
<dbReference type="AlphaFoldDB" id="A0A9C7QXS2"/>
<dbReference type="Proteomes" id="UP000262210">
    <property type="component" value="Unassembled WGS sequence"/>
</dbReference>
<name>A0A9C7QXS2_9GAMM</name>
<protein>
    <submittedName>
        <fullName evidence="1">Uncharacterized protein</fullName>
    </submittedName>
</protein>
<dbReference type="EMBL" id="DPSM01000018">
    <property type="protein sequence ID" value="HCK01108.1"/>
    <property type="molecule type" value="Genomic_DNA"/>
</dbReference>
<sequence length="582" mass="62768">MSNSEGLNLISRCKDIATLRTINPTENLQLIDVAEYTIGGKVGGGYFVYDITDTNSIDDGGSVIVATGGARWKRRTEQLLPVHFGAVPGNSVDATEALRRYISASENRTVDFRGSYWTISGTLDLMKVSGVIADNSCIFKVNPKEFNGEWVITIGDPTLKYNQGRANRVVIIGSLIVDSTSRDVPLNGVYLKGQWFNIGHIRVNNFNGIGIKQEAVWDSTIDRMSIELCGNSTSFAYSQEGGGDTHNTTHIKSLQVEQSYNKAIKMTGARDVINNVHCERTYITTLDDGSKTTSGLTYITCYFGLGNSIINQGIIDAYAGLKAPDGTPCLTASTSIVLAMDFSTMNNISAAESVVSCGFGRQSEYNGFTVKDIYIAEPAEKITLRSPRITGTVYLGSEVIVENGVINKLTPRNNAYNIIVSGGSIVTLDYTQNIRGMITFNNVTISEDILDLRAPAGSGSGTSIGALYSPTIFNNCNLNKVIGYFGSRAIFNGGRIATVALASQSAFEFYNVKVNTFGYSGNRAFITRGVQADTVIAWSAPTHYIWPVGTITERVGGAASGVGIIYVNRGSLAQDWMAIVSV</sequence>
<evidence type="ECO:0000313" key="1">
    <source>
        <dbReference type="EMBL" id="HCK01108.1"/>
    </source>
</evidence>
<gene>
    <name evidence="1" type="ORF">DHV72_13965</name>
</gene>
<organism evidence="1 2">
    <name type="scientific">Serratia grimesii</name>
    <dbReference type="NCBI Taxonomy" id="82995"/>
    <lineage>
        <taxon>Bacteria</taxon>
        <taxon>Pseudomonadati</taxon>
        <taxon>Pseudomonadota</taxon>
        <taxon>Gammaproteobacteria</taxon>
        <taxon>Enterobacterales</taxon>
        <taxon>Yersiniaceae</taxon>
        <taxon>Serratia</taxon>
    </lineage>
</organism>